<proteinExistence type="predicted"/>
<dbReference type="Pfam" id="PF12680">
    <property type="entry name" value="SnoaL_2"/>
    <property type="match status" value="1"/>
</dbReference>
<evidence type="ECO:0000256" key="1">
    <source>
        <dbReference type="SAM" id="MobiDB-lite"/>
    </source>
</evidence>
<feature type="region of interest" description="Disordered" evidence="1">
    <location>
        <begin position="142"/>
        <end position="171"/>
    </location>
</feature>
<name>A0A7H8N741_9ACTN</name>
<organism evidence="3 4">
    <name type="scientific">Streptomyces buecherae</name>
    <dbReference type="NCBI Taxonomy" id="2763006"/>
    <lineage>
        <taxon>Bacteria</taxon>
        <taxon>Bacillati</taxon>
        <taxon>Actinomycetota</taxon>
        <taxon>Actinomycetes</taxon>
        <taxon>Kitasatosporales</taxon>
        <taxon>Streptomycetaceae</taxon>
        <taxon>Streptomyces</taxon>
    </lineage>
</organism>
<keyword evidence="4" id="KW-1185">Reference proteome</keyword>
<feature type="domain" description="SnoaL-like" evidence="2">
    <location>
        <begin position="10"/>
        <end position="121"/>
    </location>
</feature>
<evidence type="ECO:0000259" key="2">
    <source>
        <dbReference type="Pfam" id="PF12680"/>
    </source>
</evidence>
<evidence type="ECO:0000313" key="4">
    <source>
        <dbReference type="Proteomes" id="UP000509303"/>
    </source>
</evidence>
<sequence>MSQQSHSIVQNAWKAFASHDADRISAVFTEDAEWLAPPGNATAIALDAPSHMVGRKAIVRFLAEDFPRLFVRDVTVTFHEFHTDGERVVVEETMTATLANGNHYANDYCFVFELRDELIHRVREYMDTARGHRMVFGEVPSSSSSAWPRCGHTPPNSRSASVTDVGCPSAR</sequence>
<dbReference type="PANTHER" id="PTHR41252:SF1">
    <property type="entry name" value="BLR2505 PROTEIN"/>
    <property type="match status" value="1"/>
</dbReference>
<dbReference type="InterPro" id="IPR037401">
    <property type="entry name" value="SnoaL-like"/>
</dbReference>
<dbReference type="InterPro" id="IPR032710">
    <property type="entry name" value="NTF2-like_dom_sf"/>
</dbReference>
<gene>
    <name evidence="3" type="ORF">HUT08_13370</name>
</gene>
<dbReference type="EMBL" id="CP054929">
    <property type="protein sequence ID" value="QKW50364.1"/>
    <property type="molecule type" value="Genomic_DNA"/>
</dbReference>
<reference evidence="3 4" key="1">
    <citation type="submission" date="2020-06" db="EMBL/GenBank/DDBJ databases">
        <title>Genome mining for natural products.</title>
        <authorList>
            <person name="Zhang B."/>
            <person name="Shi J."/>
            <person name="Ge H."/>
        </authorList>
    </citation>
    <scope>NUCLEOTIDE SEQUENCE [LARGE SCALE GENOMIC DNA]</scope>
    <source>
        <strain evidence="3 4">NA00687</strain>
    </source>
</reference>
<protein>
    <submittedName>
        <fullName evidence="3">Nuclear transport factor 2 family protein</fullName>
    </submittedName>
</protein>
<dbReference type="PANTHER" id="PTHR41252">
    <property type="entry name" value="BLR2505 PROTEIN"/>
    <property type="match status" value="1"/>
</dbReference>
<dbReference type="RefSeq" id="WP_176162099.1">
    <property type="nucleotide sequence ID" value="NZ_CP054929.1"/>
</dbReference>
<evidence type="ECO:0000313" key="3">
    <source>
        <dbReference type="EMBL" id="QKW50364.1"/>
    </source>
</evidence>
<accession>A0A7H8N741</accession>
<dbReference type="SUPFAM" id="SSF54427">
    <property type="entry name" value="NTF2-like"/>
    <property type="match status" value="1"/>
</dbReference>
<dbReference type="Proteomes" id="UP000509303">
    <property type="component" value="Chromosome"/>
</dbReference>
<dbReference type="Gene3D" id="3.10.450.50">
    <property type="match status" value="1"/>
</dbReference>
<dbReference type="AlphaFoldDB" id="A0A7H8N741"/>